<organism evidence="1 2">
    <name type="scientific">Candidatus Competibacter denitrificans Run_A_D11</name>
    <dbReference type="NCBI Taxonomy" id="1400863"/>
    <lineage>
        <taxon>Bacteria</taxon>
        <taxon>Pseudomonadati</taxon>
        <taxon>Pseudomonadota</taxon>
        <taxon>Gammaproteobacteria</taxon>
        <taxon>Candidatus Competibacteraceae</taxon>
        <taxon>Candidatus Competibacter</taxon>
    </lineage>
</organism>
<sequence length="576" mass="63462">MIPTPTDALVVSDYVVCATLRKVPDVFNVELLWERVRGGQEGVFLLEALKRHLRAPYGHHHKETCYSHVVARLPERDYLRDDRLDEGARRDVLLRELHRLHQRDLGRQLGENATVRYRLEGDPVLRTGEVQFLFGRAIYLPAEDEVPAFHIQATGEGQSDWRQLGVIYAGQRLTLLSGDRRAGSFAVPGWPFPNGESVLVMLRPGPVSSLVDVLADPPGCLNLTDDGEGGFVVRDRRNRVLRLRVVRIAGVDSTVIRENRVVTTTVRPNPAIVGAIVAESVVIPERSPATADMDYPVTDPWGRREPVLGFAAELGGPFESVAEWPTPPPTLPKLSTSPEAAAVILQEQMTWIPQRPATVIRVAGVALQRLSTYASAGITDWRISFNRAGAMVAGGHPDTVAWLRVDNMDRVFGEVVGLSTPLALPGVWRPLPELELELHDAPPPMDVHYAGWMLLPAPLALPVPRDRTVSFGRGSEADIAPRLLADPRSLRWDGNSPKTVGISAEYLGLSRRHLQLQARQEDWWVQLESQNMPVYRLNPTGDLLDVLSPGVDTATTAKPGELLVVGSYVLALGELG</sequence>
<accession>W6M4F5</accession>
<protein>
    <recommendedName>
        <fullName evidence="3">FHA domain-containing protein</fullName>
    </recommendedName>
</protein>
<dbReference type="EMBL" id="CBTJ020000042">
    <property type="protein sequence ID" value="CDI02744.1"/>
    <property type="molecule type" value="Genomic_DNA"/>
</dbReference>
<gene>
    <name evidence="1" type="ORF">BN873_350007</name>
</gene>
<evidence type="ECO:0008006" key="3">
    <source>
        <dbReference type="Google" id="ProtNLM"/>
    </source>
</evidence>
<comment type="caution">
    <text evidence="1">The sequence shown here is derived from an EMBL/GenBank/DDBJ whole genome shotgun (WGS) entry which is preliminary data.</text>
</comment>
<evidence type="ECO:0000313" key="2">
    <source>
        <dbReference type="Proteomes" id="UP000035760"/>
    </source>
</evidence>
<dbReference type="OrthoDB" id="8708258at2"/>
<keyword evidence="2" id="KW-1185">Reference proteome</keyword>
<dbReference type="Proteomes" id="UP000035760">
    <property type="component" value="Unassembled WGS sequence"/>
</dbReference>
<reference evidence="1" key="2">
    <citation type="submission" date="2014-03" db="EMBL/GenBank/DDBJ databases">
        <title>Candidatus Competibacter-lineage genomes retrieved from metagenomes reveal functional metabolic diversity.</title>
        <authorList>
            <person name="McIlroy S.J."/>
            <person name="Albertsen M."/>
            <person name="Andresen E.K."/>
            <person name="Saunders A.M."/>
            <person name="Kristiansen R."/>
            <person name="Stokholm-Bjerregaard M."/>
            <person name="Nielsen K.L."/>
            <person name="Nielsen P.H."/>
        </authorList>
    </citation>
    <scope>NUCLEOTIDE SEQUENCE</scope>
    <source>
        <strain evidence="1">Run_A_D11</strain>
    </source>
</reference>
<dbReference type="STRING" id="1400863.BN873_350007"/>
<dbReference type="RefSeq" id="WP_048673217.1">
    <property type="nucleotide sequence ID" value="NZ_CBTJ020000042.1"/>
</dbReference>
<reference evidence="1" key="1">
    <citation type="submission" date="2013-07" db="EMBL/GenBank/DDBJ databases">
        <authorList>
            <person name="McIlroy S."/>
        </authorList>
    </citation>
    <scope>NUCLEOTIDE SEQUENCE [LARGE SCALE GENOMIC DNA]</scope>
    <source>
        <strain evidence="1">Run_A_D11</strain>
    </source>
</reference>
<proteinExistence type="predicted"/>
<dbReference type="AlphaFoldDB" id="W6M4F5"/>
<evidence type="ECO:0000313" key="1">
    <source>
        <dbReference type="EMBL" id="CDI02744.1"/>
    </source>
</evidence>
<name>W6M4F5_9GAMM</name>